<dbReference type="RefSeq" id="WP_219965476.1">
    <property type="nucleotide sequence ID" value="NZ_JAGFNZ010000003.1"/>
</dbReference>
<keyword evidence="6" id="KW-1185">Reference proteome</keyword>
<dbReference type="NCBIfam" id="TIGR00299">
    <property type="entry name" value="nickel pincer cofactor biosynthesis protein LarC"/>
    <property type="match status" value="1"/>
</dbReference>
<dbReference type="Gene3D" id="3.30.70.1380">
    <property type="entry name" value="Transcriptional regulatory protein pf0864 domain like"/>
    <property type="match status" value="1"/>
</dbReference>
<comment type="caution">
    <text evidence="5">The sequence shown here is derived from an EMBL/GenBank/DDBJ whole genome shotgun (WGS) entry which is preliminary data.</text>
</comment>
<evidence type="ECO:0000256" key="3">
    <source>
        <dbReference type="HAMAP-Rule" id="MF_01074"/>
    </source>
</evidence>
<dbReference type="Proteomes" id="UP000719942">
    <property type="component" value="Unassembled WGS sequence"/>
</dbReference>
<dbReference type="Pfam" id="PF01969">
    <property type="entry name" value="Ni_insertion"/>
    <property type="match status" value="1"/>
</dbReference>
<evidence type="ECO:0000256" key="4">
    <source>
        <dbReference type="SAM" id="MobiDB-lite"/>
    </source>
</evidence>
<accession>A0ABS7DR71</accession>
<proteinExistence type="inferred from homology"/>
<organism evidence="5 6">
    <name type="scientific">Caproiciproducens faecalis</name>
    <dbReference type="NCBI Taxonomy" id="2820301"/>
    <lineage>
        <taxon>Bacteria</taxon>
        <taxon>Bacillati</taxon>
        <taxon>Bacillota</taxon>
        <taxon>Clostridia</taxon>
        <taxon>Eubacteriales</taxon>
        <taxon>Acutalibacteraceae</taxon>
        <taxon>Caproiciproducens</taxon>
    </lineage>
</organism>
<gene>
    <name evidence="3 5" type="primary">larC</name>
    <name evidence="5" type="ORF">J5W02_09645</name>
</gene>
<dbReference type="InterPro" id="IPR002822">
    <property type="entry name" value="Ni_insertion"/>
</dbReference>
<feature type="region of interest" description="Disordered" evidence="4">
    <location>
        <begin position="72"/>
        <end position="120"/>
    </location>
</feature>
<name>A0ABS7DR71_9FIRM</name>
<evidence type="ECO:0000256" key="1">
    <source>
        <dbReference type="ARBA" id="ARBA00022596"/>
    </source>
</evidence>
<dbReference type="EC" id="4.99.1.12" evidence="3"/>
<keyword evidence="2 3" id="KW-0456">Lyase</keyword>
<feature type="compositionally biased region" description="Basic and acidic residues" evidence="4">
    <location>
        <begin position="72"/>
        <end position="115"/>
    </location>
</feature>
<comment type="similarity">
    <text evidence="3">Belongs to the LarC family.</text>
</comment>
<comment type="function">
    <text evidence="3">Involved in the biosynthesis of a nickel-pincer cofactor ((SCS)Ni(II) pincer complex). Binds Ni(2+), and functions in nickel delivery to pyridinium-3,5-bisthiocarboxylic acid mononucleotide (P2TMN), to form the mature cofactor. Is thus probably required for the activation of nickel-pincer cofactor-dependent enzymes.</text>
</comment>
<comment type="catalytic activity">
    <reaction evidence="3">
        <text>Ni(II)-pyridinium-3,5-bisthiocarboxylate mononucleotide = pyridinium-3,5-bisthiocarboxylate mononucleotide + Ni(2+)</text>
        <dbReference type="Rhea" id="RHEA:54784"/>
        <dbReference type="ChEBI" id="CHEBI:49786"/>
        <dbReference type="ChEBI" id="CHEBI:137372"/>
        <dbReference type="ChEBI" id="CHEBI:137373"/>
        <dbReference type="EC" id="4.99.1.12"/>
    </reaction>
</comment>
<dbReference type="EMBL" id="JAGFNZ010000003">
    <property type="protein sequence ID" value="MBW7573076.1"/>
    <property type="molecule type" value="Genomic_DNA"/>
</dbReference>
<keyword evidence="1 3" id="KW-0533">Nickel</keyword>
<evidence type="ECO:0000256" key="2">
    <source>
        <dbReference type="ARBA" id="ARBA00023239"/>
    </source>
</evidence>
<evidence type="ECO:0000313" key="5">
    <source>
        <dbReference type="EMBL" id="MBW7573076.1"/>
    </source>
</evidence>
<reference evidence="5 6" key="1">
    <citation type="submission" date="2021-03" db="EMBL/GenBank/DDBJ databases">
        <title>Caproiciproducens sp. nov. isolated from feces of cow.</title>
        <authorList>
            <person name="Choi J.-Y."/>
        </authorList>
    </citation>
    <scope>NUCLEOTIDE SEQUENCE [LARGE SCALE GENOMIC DNA]</scope>
    <source>
        <strain evidence="5 6">AGMB10547</strain>
    </source>
</reference>
<dbReference type="PANTHER" id="PTHR36566:SF1">
    <property type="entry name" value="PYRIDINIUM-3,5-BISTHIOCARBOXYLIC ACID MONONUCLEOTIDE NICKEL INSERTION PROTEIN"/>
    <property type="match status" value="1"/>
</dbReference>
<evidence type="ECO:0000313" key="6">
    <source>
        <dbReference type="Proteomes" id="UP000719942"/>
    </source>
</evidence>
<sequence>MKKLYLECNMGAAGDMLMAALLELYPDKEGFLKQMNSLGLDGVTVRCVPAQKCGINGSHIDVIVHGEEETAKDVSADELHSHGDDHHHEHEHTHDHDHSHSHEHNHEDGHAEPHTHSHSHISYEALKEKIAQMPVPEQVKKDALAVYALIGEAESSVHGVPVEQIHFHEVGSLDAVVDVVGCCLLFHLLGPDSITASPVHVGSGFVRCAHGILPVPAPATAAILKGVPIYSGEIRGELCTPTGAALLKHFVSKFGPMAPMTVNKIGCGMGVKDFPAANCVRAFWAQSEDSCDEIAELSCNLDDMTPEAIGCATELLLSAGALDVFSTPIYMKKSRPSTMLTCLCRPDDKEKLVRLMLLHTTTLGVREVRCARTILTSSFRTVETVYGPIRMKVSSGSGITKYKPEYADVQAAAQKHGVPYDSVYKQAVTETEKTK</sequence>
<dbReference type="HAMAP" id="MF_01074">
    <property type="entry name" value="LarC"/>
    <property type="match status" value="1"/>
</dbReference>
<dbReference type="PANTHER" id="PTHR36566">
    <property type="entry name" value="NICKEL INSERTION PROTEIN-RELATED"/>
    <property type="match status" value="1"/>
</dbReference>
<protein>
    <recommendedName>
        <fullName evidence="3">Pyridinium-3,5-bisthiocarboxylic acid mononucleotide nickel insertion protein</fullName>
        <shortName evidence="3">P2TMN nickel insertion protein</shortName>
        <ecNumber evidence="3">4.99.1.12</ecNumber>
    </recommendedName>
    <alternativeName>
        <fullName evidence="3">Nickel-pincer cofactor biosynthesis protein LarC</fullName>
    </alternativeName>
</protein>